<evidence type="ECO:0000256" key="1">
    <source>
        <dbReference type="ARBA" id="ARBA00003283"/>
    </source>
</evidence>
<keyword evidence="3" id="KW-0229">DNA integration</keyword>
<keyword evidence="5" id="KW-0233">DNA recombination</keyword>
<evidence type="ECO:0000256" key="6">
    <source>
        <dbReference type="PROSITE-ProRule" id="PRU01248"/>
    </source>
</evidence>
<evidence type="ECO:0000256" key="4">
    <source>
        <dbReference type="ARBA" id="ARBA00023125"/>
    </source>
</evidence>
<dbReference type="RefSeq" id="WP_262581989.1">
    <property type="nucleotide sequence ID" value="NZ_JAOQJV010000015.1"/>
</dbReference>
<evidence type="ECO:0000313" key="10">
    <source>
        <dbReference type="Proteomes" id="UP001207605"/>
    </source>
</evidence>
<dbReference type="InterPro" id="IPR011010">
    <property type="entry name" value="DNA_brk_join_enz"/>
</dbReference>
<dbReference type="Pfam" id="PF00589">
    <property type="entry name" value="Phage_integrase"/>
    <property type="match status" value="1"/>
</dbReference>
<reference evidence="9 10" key="1">
    <citation type="journal article" date="2021" name="ISME Commun">
        <title>Automated analysis of genomic sequences facilitates high-throughput and comprehensive description of bacteria.</title>
        <authorList>
            <person name="Hitch T.C.A."/>
        </authorList>
    </citation>
    <scope>NUCLEOTIDE SEQUENCE [LARGE SCALE GENOMIC DNA]</scope>
    <source>
        <strain evidence="9 10">Sanger_02</strain>
    </source>
</reference>
<dbReference type="PANTHER" id="PTHR30349">
    <property type="entry name" value="PHAGE INTEGRASE-RELATED"/>
    <property type="match status" value="1"/>
</dbReference>
<keyword evidence="10" id="KW-1185">Reference proteome</keyword>
<accession>A0ABT2S7S3</accession>
<comment type="function">
    <text evidence="1">Site-specific tyrosine recombinase, which acts by catalyzing the cutting and rejoining of the recombining DNA molecules.</text>
</comment>
<dbReference type="SUPFAM" id="SSF56349">
    <property type="entry name" value="DNA breaking-rejoining enzymes"/>
    <property type="match status" value="1"/>
</dbReference>
<comment type="caution">
    <text evidence="9">The sequence shown here is derived from an EMBL/GenBank/DDBJ whole genome shotgun (WGS) entry which is preliminary data.</text>
</comment>
<feature type="domain" description="Core-binding (CB)" evidence="8">
    <location>
        <begin position="64"/>
        <end position="148"/>
    </location>
</feature>
<keyword evidence="4 6" id="KW-0238">DNA-binding</keyword>
<comment type="similarity">
    <text evidence="2">Belongs to the 'phage' integrase family.</text>
</comment>
<evidence type="ECO:0000256" key="5">
    <source>
        <dbReference type="ARBA" id="ARBA00023172"/>
    </source>
</evidence>
<proteinExistence type="inferred from homology"/>
<dbReference type="InterPro" id="IPR044068">
    <property type="entry name" value="CB"/>
</dbReference>
<dbReference type="CDD" id="cd01189">
    <property type="entry name" value="INT_ICEBs1_C_like"/>
    <property type="match status" value="1"/>
</dbReference>
<dbReference type="PROSITE" id="PS51898">
    <property type="entry name" value="TYR_RECOMBINASE"/>
    <property type="match status" value="1"/>
</dbReference>
<dbReference type="InterPro" id="IPR010998">
    <property type="entry name" value="Integrase_recombinase_N"/>
</dbReference>
<dbReference type="PANTHER" id="PTHR30349:SF91">
    <property type="entry name" value="INTA PROTEIN"/>
    <property type="match status" value="1"/>
</dbReference>
<dbReference type="InterPro" id="IPR050090">
    <property type="entry name" value="Tyrosine_recombinase_XerCD"/>
</dbReference>
<evidence type="ECO:0000259" key="8">
    <source>
        <dbReference type="PROSITE" id="PS51900"/>
    </source>
</evidence>
<name>A0ABT2S7S3_9FIRM</name>
<evidence type="ECO:0000313" key="9">
    <source>
        <dbReference type="EMBL" id="MCU6700641.1"/>
    </source>
</evidence>
<dbReference type="Pfam" id="PF14659">
    <property type="entry name" value="Phage_int_SAM_3"/>
    <property type="match status" value="1"/>
</dbReference>
<organism evidence="9 10">
    <name type="scientific">Dorea ammoniilytica</name>
    <dbReference type="NCBI Taxonomy" id="2981788"/>
    <lineage>
        <taxon>Bacteria</taxon>
        <taxon>Bacillati</taxon>
        <taxon>Bacillota</taxon>
        <taxon>Clostridia</taxon>
        <taxon>Lachnospirales</taxon>
        <taxon>Lachnospiraceae</taxon>
        <taxon>Dorea</taxon>
    </lineage>
</organism>
<evidence type="ECO:0000259" key="7">
    <source>
        <dbReference type="PROSITE" id="PS51898"/>
    </source>
</evidence>
<dbReference type="PROSITE" id="PS51900">
    <property type="entry name" value="CB"/>
    <property type="match status" value="1"/>
</dbReference>
<dbReference type="EMBL" id="JAOQJV010000015">
    <property type="protein sequence ID" value="MCU6700641.1"/>
    <property type="molecule type" value="Genomic_DNA"/>
</dbReference>
<feature type="domain" description="Tyr recombinase" evidence="7">
    <location>
        <begin position="174"/>
        <end position="370"/>
    </location>
</feature>
<sequence>MAVDNRGRKLPTGIRQRGKGFEGRFMYKGTPHSVQGATVTETQKAMTDLKYELEHGIYVKRQNMLLTEWMEEWLEGYLKDHKKLGTYQTYRSLYDSAIKPEIALLKIQDVTVDTVEQIYKRIKKKRKYSASSMELIAVIMKGSLRRAKKVQLIANNPAELAELPRVPKSEAEESKAIAMTKAQQDLFMECAKDSYLYNLFYVLLRTGLRIGEAQALKYTDIDRKNKKLYVRRTLKRIKGEFVEDTPKSKTSIREIPLTDSVIKILDTQRRFWGFKVERIDRYLFCDMDGKPLWKGTISAEIKRIAEQARKKDSEFPEITPHSFRHTFATRAIEAGMPPQVLKTILGHSSYAMTMDLYAHVLPDVKKGEMEKIEQAF</sequence>
<dbReference type="InterPro" id="IPR002104">
    <property type="entry name" value="Integrase_catalytic"/>
</dbReference>
<dbReference type="Gene3D" id="1.10.150.130">
    <property type="match status" value="1"/>
</dbReference>
<protein>
    <submittedName>
        <fullName evidence="9">Site-specific integrase</fullName>
    </submittedName>
</protein>
<dbReference type="Proteomes" id="UP001207605">
    <property type="component" value="Unassembled WGS sequence"/>
</dbReference>
<dbReference type="InterPro" id="IPR004107">
    <property type="entry name" value="Integrase_SAM-like_N"/>
</dbReference>
<evidence type="ECO:0000256" key="3">
    <source>
        <dbReference type="ARBA" id="ARBA00022908"/>
    </source>
</evidence>
<dbReference type="InterPro" id="IPR013762">
    <property type="entry name" value="Integrase-like_cat_sf"/>
</dbReference>
<evidence type="ECO:0000256" key="2">
    <source>
        <dbReference type="ARBA" id="ARBA00008857"/>
    </source>
</evidence>
<gene>
    <name evidence="9" type="ORF">OCV65_10415</name>
</gene>
<dbReference type="Gene3D" id="1.10.443.10">
    <property type="entry name" value="Intergrase catalytic core"/>
    <property type="match status" value="1"/>
</dbReference>